<gene>
    <name evidence="1" type="ORF">EVAR_92237_1</name>
</gene>
<organism evidence="1 2">
    <name type="scientific">Eumeta variegata</name>
    <name type="common">Bagworm moth</name>
    <name type="synonym">Eumeta japonica</name>
    <dbReference type="NCBI Taxonomy" id="151549"/>
    <lineage>
        <taxon>Eukaryota</taxon>
        <taxon>Metazoa</taxon>
        <taxon>Ecdysozoa</taxon>
        <taxon>Arthropoda</taxon>
        <taxon>Hexapoda</taxon>
        <taxon>Insecta</taxon>
        <taxon>Pterygota</taxon>
        <taxon>Neoptera</taxon>
        <taxon>Endopterygota</taxon>
        <taxon>Lepidoptera</taxon>
        <taxon>Glossata</taxon>
        <taxon>Ditrysia</taxon>
        <taxon>Tineoidea</taxon>
        <taxon>Psychidae</taxon>
        <taxon>Oiketicinae</taxon>
        <taxon>Eumeta</taxon>
    </lineage>
</organism>
<name>A0A4C1TMF7_EUMVA</name>
<proteinExistence type="predicted"/>
<reference evidence="1 2" key="1">
    <citation type="journal article" date="2019" name="Commun. Biol.">
        <title>The bagworm genome reveals a unique fibroin gene that provides high tensile strength.</title>
        <authorList>
            <person name="Kono N."/>
            <person name="Nakamura H."/>
            <person name="Ohtoshi R."/>
            <person name="Tomita M."/>
            <person name="Numata K."/>
            <person name="Arakawa K."/>
        </authorList>
    </citation>
    <scope>NUCLEOTIDE SEQUENCE [LARGE SCALE GENOMIC DNA]</scope>
</reference>
<dbReference type="Proteomes" id="UP000299102">
    <property type="component" value="Unassembled WGS sequence"/>
</dbReference>
<protein>
    <submittedName>
        <fullName evidence="1">Uncharacterized protein</fullName>
    </submittedName>
</protein>
<evidence type="ECO:0000313" key="2">
    <source>
        <dbReference type="Proteomes" id="UP000299102"/>
    </source>
</evidence>
<dbReference type="EMBL" id="BGZK01000070">
    <property type="protein sequence ID" value="GBP15235.1"/>
    <property type="molecule type" value="Genomic_DNA"/>
</dbReference>
<sequence length="130" mass="14584">MARIKISEKIRARGKGSTKKLQTCVRIRDLTALGLRVQPTRPPRHITLMAHEHQRNVPIGGDTYNEKTLGLQWNIKNDILGFNLGLRNTSTEILKTFLPPPKRQATSAVMSIFNPLGLAWPALITAKSMF</sequence>
<comment type="caution">
    <text evidence="1">The sequence shown here is derived from an EMBL/GenBank/DDBJ whole genome shotgun (WGS) entry which is preliminary data.</text>
</comment>
<dbReference type="OrthoDB" id="10055784at2759"/>
<accession>A0A4C1TMF7</accession>
<dbReference type="AlphaFoldDB" id="A0A4C1TMF7"/>
<evidence type="ECO:0000313" key="1">
    <source>
        <dbReference type="EMBL" id="GBP15235.1"/>
    </source>
</evidence>
<keyword evidence="2" id="KW-1185">Reference proteome</keyword>